<dbReference type="EMBL" id="BAABRO010000022">
    <property type="protein sequence ID" value="GAA5510354.1"/>
    <property type="molecule type" value="Genomic_DNA"/>
</dbReference>
<dbReference type="Proteomes" id="UP001416858">
    <property type="component" value="Unassembled WGS sequence"/>
</dbReference>
<feature type="region of interest" description="Disordered" evidence="1">
    <location>
        <begin position="1"/>
        <end position="20"/>
    </location>
</feature>
<comment type="caution">
    <text evidence="3">The sequence shown here is derived from an EMBL/GenBank/DDBJ whole genome shotgun (WGS) entry which is preliminary data.</text>
</comment>
<keyword evidence="3" id="KW-0645">Protease</keyword>
<feature type="domain" description="Peptidase M41" evidence="2">
    <location>
        <begin position="25"/>
        <end position="114"/>
    </location>
</feature>
<dbReference type="InterPro" id="IPR037219">
    <property type="entry name" value="Peptidase_M41-like"/>
</dbReference>
<dbReference type="InterPro" id="IPR000642">
    <property type="entry name" value="Peptidase_M41"/>
</dbReference>
<evidence type="ECO:0000256" key="1">
    <source>
        <dbReference type="SAM" id="MobiDB-lite"/>
    </source>
</evidence>
<proteinExistence type="predicted"/>
<feature type="compositionally biased region" description="Basic and acidic residues" evidence="1">
    <location>
        <begin position="1"/>
        <end position="15"/>
    </location>
</feature>
<dbReference type="SUPFAM" id="SSF140990">
    <property type="entry name" value="FtsH protease domain-like"/>
    <property type="match status" value="1"/>
</dbReference>
<evidence type="ECO:0000313" key="4">
    <source>
        <dbReference type="Proteomes" id="UP001416858"/>
    </source>
</evidence>
<dbReference type="Pfam" id="PF01434">
    <property type="entry name" value="Peptidase_M41"/>
    <property type="match status" value="1"/>
</dbReference>
<keyword evidence="3" id="KW-0482">Metalloprotease</keyword>
<reference evidence="3 4" key="1">
    <citation type="submission" date="2024-02" db="EMBL/GenBank/DDBJ databases">
        <title>Rhodopirellula caenicola NBRC 110016.</title>
        <authorList>
            <person name="Ichikawa N."/>
            <person name="Katano-Makiyama Y."/>
            <person name="Hidaka K."/>
        </authorList>
    </citation>
    <scope>NUCLEOTIDE SEQUENCE [LARGE SCALE GENOMIC DNA]</scope>
    <source>
        <strain evidence="3 4">NBRC 110016</strain>
    </source>
</reference>
<keyword evidence="4" id="KW-1185">Reference proteome</keyword>
<evidence type="ECO:0000313" key="3">
    <source>
        <dbReference type="EMBL" id="GAA5510354.1"/>
    </source>
</evidence>
<dbReference type="GO" id="GO:0008237">
    <property type="term" value="F:metallopeptidase activity"/>
    <property type="evidence" value="ECO:0007669"/>
    <property type="project" value="UniProtKB-KW"/>
</dbReference>
<protein>
    <submittedName>
        <fullName evidence="3">ATP-dependent zinc metalloprotease FtsH</fullName>
    </submittedName>
</protein>
<organism evidence="3 4">
    <name type="scientific">Novipirellula caenicola</name>
    <dbReference type="NCBI Taxonomy" id="1536901"/>
    <lineage>
        <taxon>Bacteria</taxon>
        <taxon>Pseudomonadati</taxon>
        <taxon>Planctomycetota</taxon>
        <taxon>Planctomycetia</taxon>
        <taxon>Pirellulales</taxon>
        <taxon>Pirellulaceae</taxon>
        <taxon>Novipirellula</taxon>
    </lineage>
</organism>
<name>A0ABP9VYZ5_9BACT</name>
<dbReference type="PANTHER" id="PTHR23076:SF97">
    <property type="entry name" value="ATP-DEPENDENT ZINC METALLOPROTEASE YME1L1"/>
    <property type="match status" value="1"/>
</dbReference>
<dbReference type="PANTHER" id="PTHR23076">
    <property type="entry name" value="METALLOPROTEASE M41 FTSH"/>
    <property type="match status" value="1"/>
</dbReference>
<dbReference type="RefSeq" id="WP_345688203.1">
    <property type="nucleotide sequence ID" value="NZ_BAABRO010000022.1"/>
</dbReference>
<dbReference type="Gene3D" id="1.20.58.760">
    <property type="entry name" value="Peptidase M41"/>
    <property type="match status" value="1"/>
</dbReference>
<gene>
    <name evidence="3" type="primary">ftsH_3</name>
    <name evidence="3" type="ORF">Rcae01_05862</name>
</gene>
<keyword evidence="3" id="KW-0378">Hydrolase</keyword>
<evidence type="ECO:0000259" key="2">
    <source>
        <dbReference type="Pfam" id="PF01434"/>
    </source>
</evidence>
<sequence length="180" mass="19828">MKQEPPHGDQADHPSHQSPSPALVATAYHEAGHAVMALSLGRPIDKVTISPRRLQVEGGRLGACKIQKGRTKSSRDWLEDEVLILFAGMVAEAIITGEYCESGAAQDLRTARRLLHTRPGTPQQMERIERRLVDKTAHILSDEGHAKAITMIAEELLAKTTISGRAVRHFFNMAVKSHDK</sequence>
<accession>A0ABP9VYZ5</accession>